<feature type="region of interest" description="Disordered" evidence="1">
    <location>
        <begin position="90"/>
        <end position="110"/>
    </location>
</feature>
<dbReference type="AlphaFoldDB" id="A0A813EED8"/>
<name>A0A813EED8_POLGL</name>
<dbReference type="EMBL" id="CAJNNV010008575">
    <property type="protein sequence ID" value="CAE8596426.1"/>
    <property type="molecule type" value="Genomic_DNA"/>
</dbReference>
<evidence type="ECO:0000313" key="2">
    <source>
        <dbReference type="EMBL" id="CAE8596426.1"/>
    </source>
</evidence>
<feature type="region of interest" description="Disordered" evidence="1">
    <location>
        <begin position="1"/>
        <end position="41"/>
    </location>
</feature>
<organism evidence="2 3">
    <name type="scientific">Polarella glacialis</name>
    <name type="common">Dinoflagellate</name>
    <dbReference type="NCBI Taxonomy" id="89957"/>
    <lineage>
        <taxon>Eukaryota</taxon>
        <taxon>Sar</taxon>
        <taxon>Alveolata</taxon>
        <taxon>Dinophyceae</taxon>
        <taxon>Suessiales</taxon>
        <taxon>Suessiaceae</taxon>
        <taxon>Polarella</taxon>
    </lineage>
</organism>
<sequence length="234" mass="23833">MESPSLQFSSSSTIRPPTVVTQPVGPLGWRSSPKAPMEDPGVQILPMREPLQQFVYWQSAGDSPVAASAARPTAFSSRELGGDLTNVAARPSGPVAAGPGGQRAAPSSGSAAAPAVRVPMATFASLEPLSLPLAGDRQFPMLSSPTAGFAGLSPLGLPSPTGGRIVLHDLFCLCSSLREHLLLGAPFCSTGFFYPVVSPVGLYALASPGPLGSPVHSLGPALVVSKKAASIGRL</sequence>
<protein>
    <submittedName>
        <fullName evidence="2">Uncharacterized protein</fullName>
    </submittedName>
</protein>
<feature type="compositionally biased region" description="Low complexity" evidence="1">
    <location>
        <begin position="93"/>
        <end position="110"/>
    </location>
</feature>
<evidence type="ECO:0000313" key="3">
    <source>
        <dbReference type="Proteomes" id="UP000654075"/>
    </source>
</evidence>
<proteinExistence type="predicted"/>
<dbReference type="Proteomes" id="UP000654075">
    <property type="component" value="Unassembled WGS sequence"/>
</dbReference>
<keyword evidence="3" id="KW-1185">Reference proteome</keyword>
<accession>A0A813EED8</accession>
<comment type="caution">
    <text evidence="2">The sequence shown here is derived from an EMBL/GenBank/DDBJ whole genome shotgun (WGS) entry which is preliminary data.</text>
</comment>
<feature type="compositionally biased region" description="Polar residues" evidence="1">
    <location>
        <begin position="1"/>
        <end position="21"/>
    </location>
</feature>
<gene>
    <name evidence="2" type="ORF">PGLA1383_LOCUS14890</name>
</gene>
<evidence type="ECO:0000256" key="1">
    <source>
        <dbReference type="SAM" id="MobiDB-lite"/>
    </source>
</evidence>
<reference evidence="2" key="1">
    <citation type="submission" date="2021-02" db="EMBL/GenBank/DDBJ databases">
        <authorList>
            <person name="Dougan E. K."/>
            <person name="Rhodes N."/>
            <person name="Thang M."/>
            <person name="Chan C."/>
        </authorList>
    </citation>
    <scope>NUCLEOTIDE SEQUENCE</scope>
</reference>